<dbReference type="RefSeq" id="WP_084544865.1">
    <property type="nucleotide sequence ID" value="NZ_AXWS01000008.1"/>
</dbReference>
<keyword evidence="1" id="KW-1185">Reference proteome</keyword>
<dbReference type="AlphaFoldDB" id="A0A8B6XAT1"/>
<organism evidence="1 2">
    <name type="scientific">Derxia gummosa DSM 723</name>
    <dbReference type="NCBI Taxonomy" id="1121388"/>
    <lineage>
        <taxon>Bacteria</taxon>
        <taxon>Pseudomonadati</taxon>
        <taxon>Pseudomonadota</taxon>
        <taxon>Betaproteobacteria</taxon>
        <taxon>Burkholderiales</taxon>
        <taxon>Alcaligenaceae</taxon>
        <taxon>Derxia</taxon>
    </lineage>
</organism>
<name>A0A8B6XAT1_9BURK</name>
<dbReference type="OrthoDB" id="27194at2"/>
<dbReference type="Pfam" id="PF10013">
    <property type="entry name" value="DUF2256"/>
    <property type="match status" value="1"/>
</dbReference>
<accession>A0A8B6XAT1</accession>
<evidence type="ECO:0000313" key="2">
    <source>
        <dbReference type="RefSeq" id="WP_084544865.1"/>
    </source>
</evidence>
<evidence type="ECO:0000313" key="1">
    <source>
        <dbReference type="Proteomes" id="UP000675920"/>
    </source>
</evidence>
<dbReference type="Proteomes" id="UP000675920">
    <property type="component" value="Unplaced"/>
</dbReference>
<protein>
    <submittedName>
        <fullName evidence="2">DUF2256 domain-containing protein</fullName>
    </submittedName>
</protein>
<sequence length="52" mass="6090">MSEPKRGFRGNKQALPTKPCVACGRPMTWRHAWAKNWAEVRYCSDACRKRPR</sequence>
<dbReference type="InterPro" id="IPR017136">
    <property type="entry name" value="UCP037205"/>
</dbReference>
<reference evidence="2" key="1">
    <citation type="submission" date="2025-08" db="UniProtKB">
        <authorList>
            <consortium name="RefSeq"/>
        </authorList>
    </citation>
    <scope>IDENTIFICATION</scope>
</reference>
<dbReference type="PANTHER" id="PTHR37463">
    <property type="entry name" value="GSL3115 PROTEIN"/>
    <property type="match status" value="1"/>
</dbReference>
<dbReference type="PANTHER" id="PTHR37463:SF1">
    <property type="entry name" value="DUF2256 DOMAIN-CONTAINING PROTEIN"/>
    <property type="match status" value="1"/>
</dbReference>
<proteinExistence type="predicted"/>